<name>A0A2T7PUU4_POMCA</name>
<protein>
    <submittedName>
        <fullName evidence="3">Uncharacterized protein</fullName>
    </submittedName>
</protein>
<proteinExistence type="predicted"/>
<reference evidence="3 4" key="1">
    <citation type="submission" date="2018-04" db="EMBL/GenBank/DDBJ databases">
        <title>The genome of golden apple snail Pomacea canaliculata provides insight into stress tolerance and invasive adaptation.</title>
        <authorList>
            <person name="Liu C."/>
            <person name="Liu B."/>
            <person name="Ren Y."/>
            <person name="Zhang Y."/>
            <person name="Wang H."/>
            <person name="Li S."/>
            <person name="Jiang F."/>
            <person name="Yin L."/>
            <person name="Zhang G."/>
            <person name="Qian W."/>
            <person name="Fan W."/>
        </authorList>
    </citation>
    <scope>NUCLEOTIDE SEQUENCE [LARGE SCALE GENOMIC DNA]</scope>
    <source>
        <strain evidence="3">SZHN2017</strain>
        <tissue evidence="3">Muscle</tissue>
    </source>
</reference>
<comment type="caution">
    <text evidence="3">The sequence shown here is derived from an EMBL/GenBank/DDBJ whole genome shotgun (WGS) entry which is preliminary data.</text>
</comment>
<dbReference type="PROSITE" id="PS51125">
    <property type="entry name" value="NHL"/>
    <property type="match status" value="3"/>
</dbReference>
<dbReference type="CDD" id="cd05819">
    <property type="entry name" value="NHL"/>
    <property type="match status" value="1"/>
</dbReference>
<evidence type="ECO:0000256" key="1">
    <source>
        <dbReference type="ARBA" id="ARBA00022737"/>
    </source>
</evidence>
<dbReference type="AlphaFoldDB" id="A0A2T7PUU4"/>
<dbReference type="InterPro" id="IPR011042">
    <property type="entry name" value="6-blade_b-propeller_TolB-like"/>
</dbReference>
<feature type="repeat" description="NHL" evidence="2">
    <location>
        <begin position="261"/>
        <end position="304"/>
    </location>
</feature>
<dbReference type="InterPro" id="IPR050952">
    <property type="entry name" value="TRIM-NHL_E3_ligases"/>
</dbReference>
<evidence type="ECO:0000313" key="4">
    <source>
        <dbReference type="Proteomes" id="UP000245119"/>
    </source>
</evidence>
<feature type="repeat" description="NHL" evidence="2">
    <location>
        <begin position="171"/>
        <end position="214"/>
    </location>
</feature>
<keyword evidence="1" id="KW-0677">Repeat</keyword>
<evidence type="ECO:0000313" key="3">
    <source>
        <dbReference type="EMBL" id="PVD37192.1"/>
    </source>
</evidence>
<dbReference type="Pfam" id="PF01436">
    <property type="entry name" value="NHL"/>
    <property type="match status" value="2"/>
</dbReference>
<dbReference type="EMBL" id="PZQS01000002">
    <property type="protein sequence ID" value="PVD37192.1"/>
    <property type="molecule type" value="Genomic_DNA"/>
</dbReference>
<dbReference type="GO" id="GO:0061630">
    <property type="term" value="F:ubiquitin protein ligase activity"/>
    <property type="evidence" value="ECO:0007669"/>
    <property type="project" value="TreeGrafter"/>
</dbReference>
<dbReference type="Proteomes" id="UP000245119">
    <property type="component" value="Linkage Group LG2"/>
</dbReference>
<dbReference type="InterPro" id="IPR001258">
    <property type="entry name" value="NHL_repeat"/>
</dbReference>
<evidence type="ECO:0000256" key="2">
    <source>
        <dbReference type="PROSITE-ProRule" id="PRU00504"/>
    </source>
</evidence>
<dbReference type="Gene3D" id="2.120.10.30">
    <property type="entry name" value="TolB, C-terminal domain"/>
    <property type="match status" value="1"/>
</dbReference>
<sequence>MFSNVDSRQTTFTSTRRKLRRATVTWVIIATAAMSDINKHRGFFVLRGGYSLQQLEGREVRPELEQPSCLCKSTVAPKGLLQRSAACGDTATSKPPSASMYVFKRLISPSCSSVKSEIDQGKLLRKFGRRGKGKGSFEMPCGVAVTKSGDIVVADTENHRIQIFSPDGAFKLKFGRKGPNPDQLNYPLGVAMTAEDHVAVTDSVNAAVKVFSREGELISCFTHAGLIEFPYGVAITLDNFFVFTDICKHAVIVLTPSGSVSHTFGSYGDERKNFDHPYFVAVNKSKQIIVSDAGNSAIKIFQFEGRLLRMFTLSDFKLPAEGYISLYGLCTDSDGNTLVVCNSTICIVTKNGRLWEVVTSKDGLTSPKGVAFSTAGRLVVTQSSFEDKHEVCVYRYNTEDYKSLNTLVYYAISI</sequence>
<dbReference type="GO" id="GO:0000209">
    <property type="term" value="P:protein polyubiquitination"/>
    <property type="evidence" value="ECO:0007669"/>
    <property type="project" value="TreeGrafter"/>
</dbReference>
<organism evidence="3 4">
    <name type="scientific">Pomacea canaliculata</name>
    <name type="common">Golden apple snail</name>
    <dbReference type="NCBI Taxonomy" id="400727"/>
    <lineage>
        <taxon>Eukaryota</taxon>
        <taxon>Metazoa</taxon>
        <taxon>Spiralia</taxon>
        <taxon>Lophotrochozoa</taxon>
        <taxon>Mollusca</taxon>
        <taxon>Gastropoda</taxon>
        <taxon>Caenogastropoda</taxon>
        <taxon>Architaenioglossa</taxon>
        <taxon>Ampullarioidea</taxon>
        <taxon>Ampullariidae</taxon>
        <taxon>Pomacea</taxon>
    </lineage>
</organism>
<dbReference type="OrthoDB" id="342730at2759"/>
<keyword evidence="4" id="KW-1185">Reference proteome</keyword>
<dbReference type="PANTHER" id="PTHR24104:SF59">
    <property type="entry name" value="TRIPARTITE MOTIF-CONTAINING PROTEIN 2-LIKE"/>
    <property type="match status" value="1"/>
</dbReference>
<accession>A0A2T7PUU4</accession>
<gene>
    <name evidence="3" type="ORF">C0Q70_04187</name>
</gene>
<dbReference type="SUPFAM" id="SSF101898">
    <property type="entry name" value="NHL repeat"/>
    <property type="match status" value="1"/>
</dbReference>
<dbReference type="PANTHER" id="PTHR24104">
    <property type="entry name" value="E3 UBIQUITIN-PROTEIN LIGASE NHLRC1-RELATED"/>
    <property type="match status" value="1"/>
</dbReference>
<feature type="repeat" description="NHL" evidence="2">
    <location>
        <begin position="124"/>
        <end position="167"/>
    </location>
</feature>
<dbReference type="GO" id="GO:0043161">
    <property type="term" value="P:proteasome-mediated ubiquitin-dependent protein catabolic process"/>
    <property type="evidence" value="ECO:0007669"/>
    <property type="project" value="TreeGrafter"/>
</dbReference>